<dbReference type="RefSeq" id="WP_377585397.1">
    <property type="nucleotide sequence ID" value="NZ_JBHTKA010000015.1"/>
</dbReference>
<comment type="caution">
    <text evidence="7">The sequence shown here is derived from an EMBL/GenBank/DDBJ whole genome shotgun (WGS) entry which is preliminary data.</text>
</comment>
<evidence type="ECO:0000313" key="8">
    <source>
        <dbReference type="Proteomes" id="UP001597112"/>
    </source>
</evidence>
<keyword evidence="2 5" id="KW-0812">Transmembrane</keyword>
<feature type="transmembrane region" description="Helical" evidence="5">
    <location>
        <begin position="75"/>
        <end position="95"/>
    </location>
</feature>
<dbReference type="InterPro" id="IPR051533">
    <property type="entry name" value="WaaL-like"/>
</dbReference>
<dbReference type="PANTHER" id="PTHR37422">
    <property type="entry name" value="TEICHURONIC ACID BIOSYNTHESIS PROTEIN TUAE"/>
    <property type="match status" value="1"/>
</dbReference>
<dbReference type="Pfam" id="PF04932">
    <property type="entry name" value="Wzy_C"/>
    <property type="match status" value="1"/>
</dbReference>
<feature type="transmembrane region" description="Helical" evidence="5">
    <location>
        <begin position="107"/>
        <end position="127"/>
    </location>
</feature>
<feature type="transmembrane region" description="Helical" evidence="5">
    <location>
        <begin position="274"/>
        <end position="295"/>
    </location>
</feature>
<feature type="transmembrane region" description="Helical" evidence="5">
    <location>
        <begin position="139"/>
        <end position="156"/>
    </location>
</feature>
<accession>A0ABW3KB01</accession>
<evidence type="ECO:0000256" key="2">
    <source>
        <dbReference type="ARBA" id="ARBA00022692"/>
    </source>
</evidence>
<keyword evidence="8" id="KW-1185">Reference proteome</keyword>
<dbReference type="GO" id="GO:0016874">
    <property type="term" value="F:ligase activity"/>
    <property type="evidence" value="ECO:0007669"/>
    <property type="project" value="UniProtKB-KW"/>
</dbReference>
<organism evidence="7 8">
    <name type="scientific">Ohtaekwangia kribbensis</name>
    <dbReference type="NCBI Taxonomy" id="688913"/>
    <lineage>
        <taxon>Bacteria</taxon>
        <taxon>Pseudomonadati</taxon>
        <taxon>Bacteroidota</taxon>
        <taxon>Cytophagia</taxon>
        <taxon>Cytophagales</taxon>
        <taxon>Fulvivirgaceae</taxon>
        <taxon>Ohtaekwangia</taxon>
    </lineage>
</organism>
<comment type="subcellular location">
    <subcellularLocation>
        <location evidence="1">Membrane</location>
        <topology evidence="1">Multi-pass membrane protein</topology>
    </subcellularLocation>
</comment>
<feature type="transmembrane region" description="Helical" evidence="5">
    <location>
        <begin position="307"/>
        <end position="335"/>
    </location>
</feature>
<sequence length="512" mass="57596">MQEKKDYILDFTADPTLKERKATITPRPSKGLLQSPWIYVLLLIMSVGIGFSFSIFGPVFGFLVIGMAIGIPTVLYSLVNLKFGIVVLLIISYFLQGLNRVSSGVPLGIVLDVFLVVMLIGLLIRKWQAGDYNLAKGPISYVVWAWIIYNVLEFFNPVANTQAWIFVIRGIAILMIFYFIILYAIDSMSFFKVLLNMWIVLSLICGLYGLFQEFHGLLPFEKSWVAADEFRYKLIFNWGRYRIFSFLNDPTVFGVLMSFSGLLCITLLTGPFKFLYKIFLGFSAMVMLLAMVYAGTRTAYAMLPAGFIFYALLTFQTRTLAFAAFGLAVGAAIIFSDIRSVGPFLSTNSLERIRSAFKPSEDPSFQVRERSQAFIKPYIHAHPFGAGLGSIGIWGQRFNPGSPLSSFAPDSGFVRVAVELGWVGLLLYCAFFAVILIVGIRNYYRMRSPELKAYMAALVAVVFSIVIGNYPQQVLIQVPNVLVFYAIMAMIVRLRELDKVTTIQQNNPYENF</sequence>
<dbReference type="Proteomes" id="UP001597112">
    <property type="component" value="Unassembled WGS sequence"/>
</dbReference>
<dbReference type="InterPro" id="IPR007016">
    <property type="entry name" value="O-antigen_ligase-rel_domated"/>
</dbReference>
<gene>
    <name evidence="7" type="ORF">ACFQ21_27715</name>
</gene>
<feature type="transmembrane region" description="Helical" evidence="5">
    <location>
        <begin position="163"/>
        <end position="185"/>
    </location>
</feature>
<evidence type="ECO:0000256" key="4">
    <source>
        <dbReference type="ARBA" id="ARBA00023136"/>
    </source>
</evidence>
<keyword evidence="7" id="KW-0436">Ligase</keyword>
<proteinExistence type="predicted"/>
<keyword evidence="4 5" id="KW-0472">Membrane</keyword>
<evidence type="ECO:0000256" key="5">
    <source>
        <dbReference type="SAM" id="Phobius"/>
    </source>
</evidence>
<feature type="domain" description="O-antigen ligase-related" evidence="6">
    <location>
        <begin position="283"/>
        <end position="429"/>
    </location>
</feature>
<feature type="transmembrane region" description="Helical" evidence="5">
    <location>
        <begin position="37"/>
        <end position="69"/>
    </location>
</feature>
<evidence type="ECO:0000256" key="1">
    <source>
        <dbReference type="ARBA" id="ARBA00004141"/>
    </source>
</evidence>
<feature type="transmembrane region" description="Helical" evidence="5">
    <location>
        <begin position="250"/>
        <end position="268"/>
    </location>
</feature>
<dbReference type="EMBL" id="JBHTKA010000015">
    <property type="protein sequence ID" value="MFD1003145.1"/>
    <property type="molecule type" value="Genomic_DNA"/>
</dbReference>
<name>A0ABW3KB01_9BACT</name>
<evidence type="ECO:0000313" key="7">
    <source>
        <dbReference type="EMBL" id="MFD1003145.1"/>
    </source>
</evidence>
<feature type="transmembrane region" description="Helical" evidence="5">
    <location>
        <begin position="474"/>
        <end position="492"/>
    </location>
</feature>
<evidence type="ECO:0000259" key="6">
    <source>
        <dbReference type="Pfam" id="PF04932"/>
    </source>
</evidence>
<dbReference type="PANTHER" id="PTHR37422:SF13">
    <property type="entry name" value="LIPOPOLYSACCHARIDE BIOSYNTHESIS PROTEIN PA4999-RELATED"/>
    <property type="match status" value="1"/>
</dbReference>
<evidence type="ECO:0000256" key="3">
    <source>
        <dbReference type="ARBA" id="ARBA00022989"/>
    </source>
</evidence>
<feature type="transmembrane region" description="Helical" evidence="5">
    <location>
        <begin position="420"/>
        <end position="439"/>
    </location>
</feature>
<feature type="transmembrane region" description="Helical" evidence="5">
    <location>
        <begin position="451"/>
        <end position="468"/>
    </location>
</feature>
<feature type="transmembrane region" description="Helical" evidence="5">
    <location>
        <begin position="191"/>
        <end position="211"/>
    </location>
</feature>
<keyword evidence="3 5" id="KW-1133">Transmembrane helix</keyword>
<protein>
    <submittedName>
        <fullName evidence="7">O-antigen ligase family protein</fullName>
    </submittedName>
</protein>
<reference evidence="8" key="1">
    <citation type="journal article" date="2019" name="Int. J. Syst. Evol. Microbiol.">
        <title>The Global Catalogue of Microorganisms (GCM) 10K type strain sequencing project: providing services to taxonomists for standard genome sequencing and annotation.</title>
        <authorList>
            <consortium name="The Broad Institute Genomics Platform"/>
            <consortium name="The Broad Institute Genome Sequencing Center for Infectious Disease"/>
            <person name="Wu L."/>
            <person name="Ma J."/>
        </authorList>
    </citation>
    <scope>NUCLEOTIDE SEQUENCE [LARGE SCALE GENOMIC DNA]</scope>
    <source>
        <strain evidence="8">CCUG 58938</strain>
    </source>
</reference>